<evidence type="ECO:0000313" key="7">
    <source>
        <dbReference type="Proteomes" id="UP000758168"/>
    </source>
</evidence>
<dbReference type="PROSITE" id="PS00092">
    <property type="entry name" value="N6_MTASE"/>
    <property type="match status" value="1"/>
</dbReference>
<dbReference type="Proteomes" id="UP000758168">
    <property type="component" value="Unassembled WGS sequence"/>
</dbReference>
<keyword evidence="4" id="KW-0949">S-adenosyl-L-methionine</keyword>
<dbReference type="SUPFAM" id="SSF53335">
    <property type="entry name" value="S-adenosyl-L-methionine-dependent methyltransferases"/>
    <property type="match status" value="1"/>
</dbReference>
<comment type="similarity">
    <text evidence="1">Belongs to the N(4)/N(6)-methyltransferase family.</text>
</comment>
<feature type="domain" description="DNA methylase N-4/N-6" evidence="5">
    <location>
        <begin position="160"/>
        <end position="495"/>
    </location>
</feature>
<dbReference type="PRINTS" id="PR00506">
    <property type="entry name" value="D21N6MTFRASE"/>
</dbReference>
<accession>A0ABS4Z7A6</accession>
<gene>
    <name evidence="6" type="ORF">JOF54_001808</name>
</gene>
<evidence type="ECO:0000313" key="6">
    <source>
        <dbReference type="EMBL" id="MBP2416886.1"/>
    </source>
</evidence>
<dbReference type="Pfam" id="PF01555">
    <property type="entry name" value="N6_N4_Mtase"/>
    <property type="match status" value="1"/>
</dbReference>
<dbReference type="EC" id="2.1.1.72" evidence="6"/>
<keyword evidence="7" id="KW-1185">Reference proteome</keyword>
<comment type="caution">
    <text evidence="6">The sequence shown here is derived from an EMBL/GenBank/DDBJ whole genome shotgun (WGS) entry which is preliminary data.</text>
</comment>
<dbReference type="InterPro" id="IPR002941">
    <property type="entry name" value="DNA_methylase_N4/N6"/>
</dbReference>
<evidence type="ECO:0000256" key="2">
    <source>
        <dbReference type="ARBA" id="ARBA00022603"/>
    </source>
</evidence>
<evidence type="ECO:0000259" key="5">
    <source>
        <dbReference type="Pfam" id="PF01555"/>
    </source>
</evidence>
<evidence type="ECO:0000256" key="3">
    <source>
        <dbReference type="ARBA" id="ARBA00022679"/>
    </source>
</evidence>
<evidence type="ECO:0000256" key="1">
    <source>
        <dbReference type="ARBA" id="ARBA00006594"/>
    </source>
</evidence>
<dbReference type="InterPro" id="IPR029063">
    <property type="entry name" value="SAM-dependent_MTases_sf"/>
</dbReference>
<sequence>MSRLNDLLRQLRLKDPALAADLQREVDALVDRRAFGLNFERHVPEAVELPGRKVRRGDKVRILPLRGSMPTTADRRLWRVGRLSSGKASLEAMDGEDPRDTAMSSVDDLVVVAEFRDPIYPGLISNGKVERGGDEPFHIVINAENYHALQTLLFTHRGKIDCIYIDPPYNTGNEGWIYNDRYVADDDHYKHSKWLAFMERRLLLARELLKDTGVLIVAIGDDEHHRLRSLLDQIFGTSNFLANVAWEGVRKNDSRYVSSSIDYMLMYAKSADGLTAHNVRWREPKPGVSEVVRQGGLAWQAAIDLGKVGPEASAIAQNQLRRWWKSIPSDHPAKSNPGLAIYDRVEHLPGREGWVYRTLPLSSPNPRANLMYEVMHPSGSPCKMPPNGWRWSRDVMSERIASGDVLFGATSESGVQYKRYLTSDDSQAVSPVFNQDRAAASSRLTSILGERRFPYPKDHTVLMRWFNIVAPQDALILDFFGGSGSTSEAVIRLNAEDGGARQCLLVTNNEIPSTDAKTLAKAGYREGDQEWEKLGVHDYVAKPRIIAVVDGERPDGSKYQDTVAANIEFFTLTYEAPLRVASHREFERIAPLLWLRAGSVGRRINDIKAGWDVAETYGVLANLDQVEAFLHALKEQEAATLVFVVTDENRLFESVCRDLPDHVEPVRLYESYLRNFEIESGRGAR</sequence>
<evidence type="ECO:0000256" key="4">
    <source>
        <dbReference type="ARBA" id="ARBA00022691"/>
    </source>
</evidence>
<keyword evidence="3 6" id="KW-0808">Transferase</keyword>
<reference evidence="6 7" key="1">
    <citation type="submission" date="2021-03" db="EMBL/GenBank/DDBJ databases">
        <title>Sequencing the genomes of 1000 actinobacteria strains.</title>
        <authorList>
            <person name="Klenk H.-P."/>
        </authorList>
    </citation>
    <scope>NUCLEOTIDE SEQUENCE [LARGE SCALE GENOMIC DNA]</scope>
    <source>
        <strain evidence="6 7">DSM 12936</strain>
    </source>
</reference>
<keyword evidence="2 6" id="KW-0489">Methyltransferase</keyword>
<dbReference type="RefSeq" id="WP_307803991.1">
    <property type="nucleotide sequence ID" value="NZ_BAAAMH010000004.1"/>
</dbReference>
<protein>
    <submittedName>
        <fullName evidence="6">Adenine-specific DNA-methyltransferase</fullName>
        <ecNumber evidence="6">2.1.1.72</ecNumber>
    </submittedName>
</protein>
<dbReference type="Gene3D" id="3.40.50.150">
    <property type="entry name" value="Vaccinia Virus protein VP39"/>
    <property type="match status" value="1"/>
</dbReference>
<name>A0ABS4Z7A6_9ACTN</name>
<proteinExistence type="inferred from homology"/>
<organism evidence="6 7">
    <name type="scientific">Microlunatus capsulatus</name>
    <dbReference type="NCBI Taxonomy" id="99117"/>
    <lineage>
        <taxon>Bacteria</taxon>
        <taxon>Bacillati</taxon>
        <taxon>Actinomycetota</taxon>
        <taxon>Actinomycetes</taxon>
        <taxon>Propionibacteriales</taxon>
        <taxon>Propionibacteriaceae</taxon>
        <taxon>Microlunatus</taxon>
    </lineage>
</organism>
<dbReference type="InterPro" id="IPR002295">
    <property type="entry name" value="N4/N6-MTase_EcoPI_Mod-like"/>
</dbReference>
<dbReference type="GO" id="GO:0009007">
    <property type="term" value="F:site-specific DNA-methyltransferase (adenine-specific) activity"/>
    <property type="evidence" value="ECO:0007669"/>
    <property type="project" value="UniProtKB-EC"/>
</dbReference>
<dbReference type="InterPro" id="IPR002052">
    <property type="entry name" value="DNA_methylase_N6_adenine_CS"/>
</dbReference>
<dbReference type="EMBL" id="JAGIOB010000001">
    <property type="protein sequence ID" value="MBP2416886.1"/>
    <property type="molecule type" value="Genomic_DNA"/>
</dbReference>
<dbReference type="GO" id="GO:0032259">
    <property type="term" value="P:methylation"/>
    <property type="evidence" value="ECO:0007669"/>
    <property type="project" value="UniProtKB-KW"/>
</dbReference>